<dbReference type="InterPro" id="IPR038586">
    <property type="entry name" value="Tctex-1-like_sf"/>
</dbReference>
<dbReference type="GO" id="GO:0005737">
    <property type="term" value="C:cytoplasm"/>
    <property type="evidence" value="ECO:0007669"/>
    <property type="project" value="TreeGrafter"/>
</dbReference>
<reference evidence="3" key="1">
    <citation type="thesis" date="2020" institute="ProQuest LLC" country="789 East Eisenhower Parkway, Ann Arbor, MI, USA">
        <title>Comparative Genomics and Chromosome Evolution.</title>
        <authorList>
            <person name="Mudd A.B."/>
        </authorList>
    </citation>
    <scope>NUCLEOTIDE SEQUENCE</scope>
    <source>
        <strain evidence="3">1538</strain>
        <tissue evidence="3">Blood</tissue>
    </source>
</reference>
<name>A0AAV2ZVY1_PYXAD</name>
<dbReference type="PANTHER" id="PTHR21255:SF7">
    <property type="entry name" value="DYNEIN LIGHT CHAIN TCTEX-TYPE PROTEIN 2B"/>
    <property type="match status" value="1"/>
</dbReference>
<accession>A0AAV2ZVY1</accession>
<dbReference type="AlphaFoldDB" id="A0AAV2ZVY1"/>
<feature type="compositionally biased region" description="Basic and acidic residues" evidence="2">
    <location>
        <begin position="1"/>
        <end position="11"/>
    </location>
</feature>
<proteinExistence type="inferred from homology"/>
<sequence>MEATHETEMRRWGCPKPKQRQKKCESEGMRSLSETPMLLCSQRIQDQGLRRKAVSQDNIKLRTYSRPNAMESRANDPDLDLHPKPSRRFSEEEAERVIKSILDEELKDCGYDASTSQHRAMELAESVKAAVRELGYERYKLVCFVAMGPVSQGTICCCSRSVWSPNSDTYAEYLFRNHSLFALCVVYAGYYE</sequence>
<dbReference type="PANTHER" id="PTHR21255">
    <property type="entry name" value="T-COMPLEX-ASSOCIATED-TESTIS-EXPRESSED 1/ DYNEIN LIGHT CHAIN"/>
    <property type="match status" value="1"/>
</dbReference>
<protein>
    <submittedName>
        <fullName evidence="3">Uncharacterized protein</fullName>
    </submittedName>
</protein>
<gene>
    <name evidence="3" type="ORF">GDO54_016429</name>
</gene>
<dbReference type="CDD" id="cd21451">
    <property type="entry name" value="DLC-like_TCTEX1D"/>
    <property type="match status" value="1"/>
</dbReference>
<feature type="region of interest" description="Disordered" evidence="2">
    <location>
        <begin position="1"/>
        <end position="32"/>
    </location>
</feature>
<evidence type="ECO:0000256" key="1">
    <source>
        <dbReference type="ARBA" id="ARBA00005361"/>
    </source>
</evidence>
<feature type="compositionally biased region" description="Basic and acidic residues" evidence="2">
    <location>
        <begin position="73"/>
        <end position="89"/>
    </location>
</feature>
<dbReference type="GO" id="GO:0005868">
    <property type="term" value="C:cytoplasmic dynein complex"/>
    <property type="evidence" value="ECO:0007669"/>
    <property type="project" value="TreeGrafter"/>
</dbReference>
<comment type="similarity">
    <text evidence="1">Belongs to the dynein light chain Tctex-type family.</text>
</comment>
<dbReference type="InterPro" id="IPR005334">
    <property type="entry name" value="Tctex-1-like"/>
</dbReference>
<evidence type="ECO:0000313" key="3">
    <source>
        <dbReference type="EMBL" id="DBA18147.1"/>
    </source>
</evidence>
<feature type="region of interest" description="Disordered" evidence="2">
    <location>
        <begin position="58"/>
        <end position="89"/>
    </location>
</feature>
<dbReference type="EMBL" id="DYDO01000009">
    <property type="protein sequence ID" value="DBA18147.1"/>
    <property type="molecule type" value="Genomic_DNA"/>
</dbReference>
<dbReference type="GO" id="GO:0045505">
    <property type="term" value="F:dynein intermediate chain binding"/>
    <property type="evidence" value="ECO:0007669"/>
    <property type="project" value="TreeGrafter"/>
</dbReference>
<keyword evidence="4" id="KW-1185">Reference proteome</keyword>
<evidence type="ECO:0000256" key="2">
    <source>
        <dbReference type="SAM" id="MobiDB-lite"/>
    </source>
</evidence>
<dbReference type="Pfam" id="PF03645">
    <property type="entry name" value="Tctex-1"/>
    <property type="match status" value="1"/>
</dbReference>
<dbReference type="Proteomes" id="UP001181693">
    <property type="component" value="Unassembled WGS sequence"/>
</dbReference>
<dbReference type="Gene3D" id="3.30.1140.40">
    <property type="entry name" value="Tctex-1"/>
    <property type="match status" value="1"/>
</dbReference>
<comment type="caution">
    <text evidence="3">The sequence shown here is derived from an EMBL/GenBank/DDBJ whole genome shotgun (WGS) entry which is preliminary data.</text>
</comment>
<organism evidence="3 4">
    <name type="scientific">Pyxicephalus adspersus</name>
    <name type="common">African bullfrog</name>
    <dbReference type="NCBI Taxonomy" id="30357"/>
    <lineage>
        <taxon>Eukaryota</taxon>
        <taxon>Metazoa</taxon>
        <taxon>Chordata</taxon>
        <taxon>Craniata</taxon>
        <taxon>Vertebrata</taxon>
        <taxon>Euteleostomi</taxon>
        <taxon>Amphibia</taxon>
        <taxon>Batrachia</taxon>
        <taxon>Anura</taxon>
        <taxon>Neobatrachia</taxon>
        <taxon>Ranoidea</taxon>
        <taxon>Pyxicephalidae</taxon>
        <taxon>Pyxicephalinae</taxon>
        <taxon>Pyxicephalus</taxon>
    </lineage>
</organism>
<dbReference type="GO" id="GO:0007018">
    <property type="term" value="P:microtubule-based movement"/>
    <property type="evidence" value="ECO:0007669"/>
    <property type="project" value="TreeGrafter"/>
</dbReference>
<evidence type="ECO:0000313" key="4">
    <source>
        <dbReference type="Proteomes" id="UP001181693"/>
    </source>
</evidence>